<proteinExistence type="predicted"/>
<protein>
    <submittedName>
        <fullName evidence="1">Uncharacterized protein</fullName>
    </submittedName>
</protein>
<reference evidence="1 2" key="1">
    <citation type="submission" date="2013-01" db="EMBL/GenBank/DDBJ databases">
        <authorList>
            <person name="Harkins D.M."/>
            <person name="Durkin A.S."/>
            <person name="Brinkac L.M."/>
            <person name="Haft D.H."/>
            <person name="Selengut J.D."/>
            <person name="Sanka R."/>
            <person name="DePew J."/>
            <person name="Purushe J."/>
            <person name="Matthias M.A."/>
            <person name="Vinetz J.M."/>
            <person name="Sutton G.G."/>
            <person name="Nierman W.C."/>
            <person name="Fouts D.E."/>
        </authorList>
    </citation>
    <scope>NUCLEOTIDE SEQUENCE [LARGE SCALE GENOMIC DNA]</scope>
    <source>
        <strain evidence="1 2">ZUN142</strain>
    </source>
</reference>
<evidence type="ECO:0000313" key="2">
    <source>
        <dbReference type="Proteomes" id="UP000012153"/>
    </source>
</evidence>
<dbReference type="Proteomes" id="UP000012153">
    <property type="component" value="Unassembled WGS sequence"/>
</dbReference>
<sequence length="43" mass="5490">MKFFKNSNLDQDSIYFINVNHRELIFFYSVNHFHFSCFNWYYI</sequence>
<dbReference type="AlphaFoldDB" id="M6UEE6"/>
<evidence type="ECO:0000313" key="1">
    <source>
        <dbReference type="EMBL" id="EMO41196.1"/>
    </source>
</evidence>
<dbReference type="EMBL" id="AHOP02000023">
    <property type="protein sequence ID" value="EMO41196.1"/>
    <property type="molecule type" value="Genomic_DNA"/>
</dbReference>
<gene>
    <name evidence="1" type="ORF">LEP1GSC186_3050</name>
</gene>
<comment type="caution">
    <text evidence="1">The sequence shown here is derived from an EMBL/GenBank/DDBJ whole genome shotgun (WGS) entry which is preliminary data.</text>
</comment>
<name>M6UEE6_9LEPT</name>
<accession>M6UEE6</accession>
<organism evidence="1 2">
    <name type="scientific">Leptospira noguchii serovar Autumnalis str. ZUN142</name>
    <dbReference type="NCBI Taxonomy" id="1085540"/>
    <lineage>
        <taxon>Bacteria</taxon>
        <taxon>Pseudomonadati</taxon>
        <taxon>Spirochaetota</taxon>
        <taxon>Spirochaetia</taxon>
        <taxon>Leptospirales</taxon>
        <taxon>Leptospiraceae</taxon>
        <taxon>Leptospira</taxon>
    </lineage>
</organism>